<feature type="compositionally biased region" description="Basic and acidic residues" evidence="1">
    <location>
        <begin position="148"/>
        <end position="163"/>
    </location>
</feature>
<dbReference type="Proteomes" id="UP000198287">
    <property type="component" value="Unassembled WGS sequence"/>
</dbReference>
<organism evidence="2 3">
    <name type="scientific">Folsomia candida</name>
    <name type="common">Springtail</name>
    <dbReference type="NCBI Taxonomy" id="158441"/>
    <lineage>
        <taxon>Eukaryota</taxon>
        <taxon>Metazoa</taxon>
        <taxon>Ecdysozoa</taxon>
        <taxon>Arthropoda</taxon>
        <taxon>Hexapoda</taxon>
        <taxon>Collembola</taxon>
        <taxon>Entomobryomorpha</taxon>
        <taxon>Isotomoidea</taxon>
        <taxon>Isotomidae</taxon>
        <taxon>Proisotominae</taxon>
        <taxon>Folsomia</taxon>
    </lineage>
</organism>
<accession>A0A226DAI4</accession>
<dbReference type="AlphaFoldDB" id="A0A226DAI4"/>
<reference evidence="2 3" key="1">
    <citation type="submission" date="2015-12" db="EMBL/GenBank/DDBJ databases">
        <title>The genome of Folsomia candida.</title>
        <authorList>
            <person name="Faddeeva A."/>
            <person name="Derks M.F."/>
            <person name="Anvar Y."/>
            <person name="Smit S."/>
            <person name="Van Straalen N."/>
            <person name="Roelofs D."/>
        </authorList>
    </citation>
    <scope>NUCLEOTIDE SEQUENCE [LARGE SCALE GENOMIC DNA]</scope>
    <source>
        <strain evidence="2 3">VU population</strain>
        <tissue evidence="2">Whole body</tissue>
    </source>
</reference>
<feature type="region of interest" description="Disordered" evidence="1">
    <location>
        <begin position="1"/>
        <end position="43"/>
    </location>
</feature>
<proteinExistence type="predicted"/>
<evidence type="ECO:0000313" key="3">
    <source>
        <dbReference type="Proteomes" id="UP000198287"/>
    </source>
</evidence>
<feature type="compositionally biased region" description="Low complexity" evidence="1">
    <location>
        <begin position="28"/>
        <end position="37"/>
    </location>
</feature>
<evidence type="ECO:0000313" key="2">
    <source>
        <dbReference type="EMBL" id="OXA41854.1"/>
    </source>
</evidence>
<name>A0A226DAI4_FOLCA</name>
<gene>
    <name evidence="2" type="ORF">Fcan01_23437</name>
</gene>
<keyword evidence="3" id="KW-1185">Reference proteome</keyword>
<evidence type="ECO:0000256" key="1">
    <source>
        <dbReference type="SAM" id="MobiDB-lite"/>
    </source>
</evidence>
<feature type="compositionally biased region" description="Acidic residues" evidence="1">
    <location>
        <begin position="289"/>
        <end position="303"/>
    </location>
</feature>
<feature type="compositionally biased region" description="Low complexity" evidence="1">
    <location>
        <begin position="134"/>
        <end position="143"/>
    </location>
</feature>
<dbReference type="EMBL" id="LNIX01000028">
    <property type="protein sequence ID" value="OXA41854.1"/>
    <property type="molecule type" value="Genomic_DNA"/>
</dbReference>
<feature type="region of interest" description="Disordered" evidence="1">
    <location>
        <begin position="438"/>
        <end position="461"/>
    </location>
</feature>
<feature type="region of interest" description="Disordered" evidence="1">
    <location>
        <begin position="79"/>
        <end position="317"/>
    </location>
</feature>
<protein>
    <submittedName>
        <fullName evidence="2">Uncharacterized protein</fullName>
    </submittedName>
</protein>
<sequence length="659" mass="74872">MQGQNMRPYRDSAGWINMPSLGPPPSAAGPAEGNSGPPRRREYTFDVPDVNLYEPLIGIPPGSPVIDVWDGPVAALWQGGRGQEADEHNLVQSAGPSEGDSLPAGRPKKRKSRRESWEDERWQNVAGIPPPAPATVTPRRVPPSAAAGRRDGGPERLVFRDEDVGPLEGVSTRHLTRTPLAPLSRQGPSAAAGRRGGMERLEFSNDDDNNFLSSSYGPSVGRSAGDENPPLPRKRRRIIAGGQENQREVARSLPHSTTTRRRREGEGPSAAAGRRRGGRFEDVEIVGSSEEDNDTSSSDDDCPSDIGWPSGSSEEEMDIDYDDEEFMFARPTRRRSWKRRTHPNIIVSRGHIRYYTDNQEQQVAREALMDFLRSMVEDRPMLFQLLAKSGTKFDQNIPSRRISFARYGKGYCIPHSSGRGNRYLLSFIPNEWKNHTSDRAKSFNRQPRQRKQSRKWDAQRRRTSKKIHTIYIASVVQYVHPMVHNIDTFLDPTIPQQIYIGQHGEIAGVLRMRQYNLSGKRQKIHKIARSKKSKIFQVKVLRMKSHFDREQGEAFLMAYARRWNKLHPKGARFIITRTAGLDPGNNKELSKKAHQLAKDGTWIFKRSNRQHLRSVPAAGLSFRQLIDLPIHLMEDDIIRRYLTEEGRNIWRIKNNIEVY</sequence>
<comment type="caution">
    <text evidence="2">The sequence shown here is derived from an EMBL/GenBank/DDBJ whole genome shotgun (WGS) entry which is preliminary data.</text>
</comment>